<evidence type="ECO:0000256" key="2">
    <source>
        <dbReference type="SAM" id="SignalP"/>
    </source>
</evidence>
<organism evidence="3">
    <name type="scientific">Rhipicephalus appendiculatus</name>
    <name type="common">Brown ear tick</name>
    <dbReference type="NCBI Taxonomy" id="34631"/>
    <lineage>
        <taxon>Eukaryota</taxon>
        <taxon>Metazoa</taxon>
        <taxon>Ecdysozoa</taxon>
        <taxon>Arthropoda</taxon>
        <taxon>Chelicerata</taxon>
        <taxon>Arachnida</taxon>
        <taxon>Acari</taxon>
        <taxon>Parasitiformes</taxon>
        <taxon>Ixodida</taxon>
        <taxon>Ixodoidea</taxon>
        <taxon>Ixodidae</taxon>
        <taxon>Rhipicephalinae</taxon>
        <taxon>Rhipicephalus</taxon>
        <taxon>Rhipicephalus</taxon>
    </lineage>
</organism>
<name>A0A131ZAJ5_RHIAP</name>
<feature type="signal peptide" evidence="2">
    <location>
        <begin position="1"/>
        <end position="25"/>
    </location>
</feature>
<sequence>PKGASTLLVEAVVLLALLVSGQFRAEFGRHRRRSISVQRRGSRRYDLVGDILTARHSGSALSTSPARHRCHSRADLSSQD</sequence>
<feature type="region of interest" description="Disordered" evidence="1">
    <location>
        <begin position="58"/>
        <end position="80"/>
    </location>
</feature>
<reference evidence="3" key="1">
    <citation type="journal article" date="2016" name="Ticks Tick Borne Dis.">
        <title>De novo assembly and annotation of the salivary gland transcriptome of Rhipicephalus appendiculatus male and female ticks during blood feeding.</title>
        <authorList>
            <person name="de Castro M.H."/>
            <person name="de Klerk D."/>
            <person name="Pienaar R."/>
            <person name="Latif A.A."/>
            <person name="Rees D.J."/>
            <person name="Mans B.J."/>
        </authorList>
    </citation>
    <scope>NUCLEOTIDE SEQUENCE</scope>
    <source>
        <tissue evidence="3">Salivary glands</tissue>
    </source>
</reference>
<feature type="non-terminal residue" evidence="3">
    <location>
        <position position="1"/>
    </location>
</feature>
<dbReference type="AlphaFoldDB" id="A0A131ZAJ5"/>
<evidence type="ECO:0000313" key="3">
    <source>
        <dbReference type="EMBL" id="JAP87231.1"/>
    </source>
</evidence>
<accession>A0A131ZAJ5</accession>
<evidence type="ECO:0000256" key="1">
    <source>
        <dbReference type="SAM" id="MobiDB-lite"/>
    </source>
</evidence>
<proteinExistence type="predicted"/>
<dbReference type="EMBL" id="GEDV01001326">
    <property type="protein sequence ID" value="JAP87231.1"/>
    <property type="molecule type" value="Transcribed_RNA"/>
</dbReference>
<keyword evidence="2" id="KW-0732">Signal</keyword>
<protein>
    <submittedName>
        <fullName evidence="3">Uncharacterized protein</fullName>
    </submittedName>
</protein>
<feature type="chain" id="PRO_5007287171" evidence="2">
    <location>
        <begin position="26"/>
        <end position="80"/>
    </location>
</feature>